<dbReference type="Gene3D" id="3.40.630.30">
    <property type="match status" value="1"/>
</dbReference>
<dbReference type="InterPro" id="IPR016181">
    <property type="entry name" value="Acyl_CoA_acyltransferase"/>
</dbReference>
<evidence type="ECO:0000313" key="4">
    <source>
        <dbReference type="EMBL" id="VVT46339.1"/>
    </source>
</evidence>
<keyword evidence="5" id="KW-1185">Reference proteome</keyword>
<evidence type="ECO:0000256" key="2">
    <source>
        <dbReference type="ARBA" id="ARBA00023315"/>
    </source>
</evidence>
<evidence type="ECO:0000256" key="1">
    <source>
        <dbReference type="ARBA" id="ARBA00022679"/>
    </source>
</evidence>
<dbReference type="GO" id="GO:0004596">
    <property type="term" value="F:protein-N-terminal amino-acid acetyltransferase activity"/>
    <property type="evidence" value="ECO:0007669"/>
    <property type="project" value="TreeGrafter"/>
</dbReference>
<evidence type="ECO:0000259" key="3">
    <source>
        <dbReference type="PROSITE" id="PS51186"/>
    </source>
</evidence>
<dbReference type="PANTHER" id="PTHR45910">
    <property type="entry name" value="N-ALPHA-ACETYLTRANSFERASE 20"/>
    <property type="match status" value="1"/>
</dbReference>
<proteinExistence type="predicted"/>
<dbReference type="Pfam" id="PF00583">
    <property type="entry name" value="Acetyltransf_1"/>
    <property type="match status" value="1"/>
</dbReference>
<protein>
    <recommendedName>
        <fullName evidence="3">N-acetyltransferase domain-containing protein</fullName>
    </recommendedName>
</protein>
<gene>
    <name evidence="4" type="ORF">SAPINGB_P001164</name>
</gene>
<keyword evidence="2" id="KW-0012">Acyltransferase</keyword>
<name>A0A5E8B4C5_9ASCO</name>
<dbReference type="SUPFAM" id="SSF55729">
    <property type="entry name" value="Acyl-CoA N-acyltransferases (Nat)"/>
    <property type="match status" value="1"/>
</dbReference>
<sequence length="170" mass="19590">MTSVTPLRATDLLYNNHVNLDILTEVFYSNFYFEYLARWPTLCFKTSSPAPDVGARDVCTGYMLGKVEGAGHDWHSHITAVTVAWDYRCMGLAKYLVRELVDRSDNPLNNCYFMDLFVRASNRLAINLYKNLGFDVFRRIRGYYSSTTEPSEDAFGEYNNNNNKNQLDYG</sequence>
<dbReference type="PROSITE" id="PS51186">
    <property type="entry name" value="GNAT"/>
    <property type="match status" value="1"/>
</dbReference>
<dbReference type="GeneID" id="43579987"/>
<evidence type="ECO:0000313" key="5">
    <source>
        <dbReference type="Proteomes" id="UP000398389"/>
    </source>
</evidence>
<dbReference type="AlphaFoldDB" id="A0A5E8B4C5"/>
<dbReference type="RefSeq" id="XP_031851778.1">
    <property type="nucleotide sequence ID" value="XM_031995887.1"/>
</dbReference>
<accession>A0A5E8B4C5</accession>
<dbReference type="Proteomes" id="UP000398389">
    <property type="component" value="Unassembled WGS sequence"/>
</dbReference>
<dbReference type="EMBL" id="CABVLU010000001">
    <property type="protein sequence ID" value="VVT46339.1"/>
    <property type="molecule type" value="Genomic_DNA"/>
</dbReference>
<reference evidence="4 5" key="1">
    <citation type="submission" date="2019-09" db="EMBL/GenBank/DDBJ databases">
        <authorList>
            <person name="Brejova B."/>
        </authorList>
    </citation>
    <scope>NUCLEOTIDE SEQUENCE [LARGE SCALE GENOMIC DNA]</scope>
</reference>
<dbReference type="OrthoDB" id="10264728at2759"/>
<dbReference type="InterPro" id="IPR051646">
    <property type="entry name" value="NatB_acetyltransferase_subunit"/>
</dbReference>
<organism evidence="4 5">
    <name type="scientific">Magnusiomyces paraingens</name>
    <dbReference type="NCBI Taxonomy" id="2606893"/>
    <lineage>
        <taxon>Eukaryota</taxon>
        <taxon>Fungi</taxon>
        <taxon>Dikarya</taxon>
        <taxon>Ascomycota</taxon>
        <taxon>Saccharomycotina</taxon>
        <taxon>Dipodascomycetes</taxon>
        <taxon>Dipodascales</taxon>
        <taxon>Dipodascaceae</taxon>
        <taxon>Magnusiomyces</taxon>
    </lineage>
</organism>
<dbReference type="PANTHER" id="PTHR45910:SF1">
    <property type="entry name" value="N-ALPHA-ACETYLTRANSFERASE 20"/>
    <property type="match status" value="1"/>
</dbReference>
<feature type="domain" description="N-acetyltransferase" evidence="3">
    <location>
        <begin position="2"/>
        <end position="162"/>
    </location>
</feature>
<keyword evidence="1" id="KW-0808">Transferase</keyword>
<dbReference type="GO" id="GO:0031416">
    <property type="term" value="C:NatB complex"/>
    <property type="evidence" value="ECO:0007669"/>
    <property type="project" value="TreeGrafter"/>
</dbReference>
<dbReference type="InterPro" id="IPR000182">
    <property type="entry name" value="GNAT_dom"/>
</dbReference>